<dbReference type="PROSITE" id="PS50887">
    <property type="entry name" value="GGDEF"/>
    <property type="match status" value="1"/>
</dbReference>
<dbReference type="CDD" id="cd01948">
    <property type="entry name" value="EAL"/>
    <property type="match status" value="1"/>
</dbReference>
<dbReference type="Proteomes" id="UP000679575">
    <property type="component" value="Chromosome"/>
</dbReference>
<evidence type="ECO:0000259" key="1">
    <source>
        <dbReference type="PROSITE" id="PS50883"/>
    </source>
</evidence>
<proteinExistence type="predicted"/>
<reference evidence="3 4" key="1">
    <citation type="submission" date="2021-04" db="EMBL/GenBank/DDBJ databases">
        <title>Novel species identification of genus Shewanella.</title>
        <authorList>
            <person name="Liu G."/>
        </authorList>
    </citation>
    <scope>NUCLEOTIDE SEQUENCE [LARGE SCALE GENOMIC DNA]</scope>
    <source>
        <strain evidence="3 4">FJAT-54481</strain>
    </source>
</reference>
<dbReference type="EMBL" id="CP073587">
    <property type="protein sequence ID" value="QUN05222.1"/>
    <property type="molecule type" value="Genomic_DNA"/>
</dbReference>
<dbReference type="InterPro" id="IPR050706">
    <property type="entry name" value="Cyclic-di-GMP_PDE-like"/>
</dbReference>
<evidence type="ECO:0000313" key="4">
    <source>
        <dbReference type="Proteomes" id="UP000679575"/>
    </source>
</evidence>
<dbReference type="InterPro" id="IPR035919">
    <property type="entry name" value="EAL_sf"/>
</dbReference>
<dbReference type="Pfam" id="PF00563">
    <property type="entry name" value="EAL"/>
    <property type="match status" value="1"/>
</dbReference>
<dbReference type="InterPro" id="IPR029787">
    <property type="entry name" value="Nucleotide_cyclase"/>
</dbReference>
<feature type="domain" description="GGDEF" evidence="2">
    <location>
        <begin position="1"/>
        <end position="39"/>
    </location>
</feature>
<sequence length="311" mass="34781">MHISRWSDGGDFETLLKKADMAMYRAKSKGRDTYRFFNEEMNYEATEQLNIRVGLRKALELNQFQLFYQPQLEMTTGKIVGVEALIRWFHPELGMVSPASFIPVAEASGLIVPIGNWVLQEACREAARWRDSGMSNPVVAVNLSALQFARGNIEQAVSDAVASAGITPQMLELELTESIMLHNTESVLATVKRLKQKGFAFTIDDFGTGYSSLQYLKSFAVDKLKIDQSFVRDITEDEDDAAIVRAIVQVAKGLGLKTIAEGVETAEAMALLAQYRCDEVQGYYLGRPMPARQFMAYLQQYGECRKISVTS</sequence>
<feature type="domain" description="EAL" evidence="1">
    <location>
        <begin position="48"/>
        <end position="302"/>
    </location>
</feature>
<dbReference type="Gene3D" id="3.20.20.450">
    <property type="entry name" value="EAL domain"/>
    <property type="match status" value="1"/>
</dbReference>
<dbReference type="PROSITE" id="PS50883">
    <property type="entry name" value="EAL"/>
    <property type="match status" value="1"/>
</dbReference>
<evidence type="ECO:0000259" key="2">
    <source>
        <dbReference type="PROSITE" id="PS50887"/>
    </source>
</evidence>
<dbReference type="SMART" id="SM00052">
    <property type="entry name" value="EAL"/>
    <property type="match status" value="1"/>
</dbReference>
<gene>
    <name evidence="3" type="ORF">KDN34_13595</name>
</gene>
<dbReference type="Gene3D" id="3.30.70.270">
    <property type="match status" value="1"/>
</dbReference>
<dbReference type="PANTHER" id="PTHR33121">
    <property type="entry name" value="CYCLIC DI-GMP PHOSPHODIESTERASE PDEF"/>
    <property type="match status" value="1"/>
</dbReference>
<accession>A0ABX7YR66</accession>
<dbReference type="SUPFAM" id="SSF55073">
    <property type="entry name" value="Nucleotide cyclase"/>
    <property type="match status" value="1"/>
</dbReference>
<dbReference type="InterPro" id="IPR000160">
    <property type="entry name" value="GGDEF_dom"/>
</dbReference>
<evidence type="ECO:0000313" key="3">
    <source>
        <dbReference type="EMBL" id="QUN05222.1"/>
    </source>
</evidence>
<protein>
    <submittedName>
        <fullName evidence="3">EAL domain-containing protein</fullName>
    </submittedName>
</protein>
<dbReference type="InterPro" id="IPR001633">
    <property type="entry name" value="EAL_dom"/>
</dbReference>
<dbReference type="PANTHER" id="PTHR33121:SF71">
    <property type="entry name" value="OXYGEN SENSOR PROTEIN DOSP"/>
    <property type="match status" value="1"/>
</dbReference>
<dbReference type="SUPFAM" id="SSF141868">
    <property type="entry name" value="EAL domain-like"/>
    <property type="match status" value="1"/>
</dbReference>
<keyword evidence="4" id="KW-1185">Reference proteome</keyword>
<dbReference type="InterPro" id="IPR043128">
    <property type="entry name" value="Rev_trsase/Diguanyl_cyclase"/>
</dbReference>
<dbReference type="RefSeq" id="WP_212594257.1">
    <property type="nucleotide sequence ID" value="NZ_CP073587.1"/>
</dbReference>
<name>A0ABX7YR66_9GAMM</name>
<organism evidence="3 4">
    <name type="scientific">Shewanella yunxiaonensis</name>
    <dbReference type="NCBI Taxonomy" id="2829809"/>
    <lineage>
        <taxon>Bacteria</taxon>
        <taxon>Pseudomonadati</taxon>
        <taxon>Pseudomonadota</taxon>
        <taxon>Gammaproteobacteria</taxon>
        <taxon>Alteromonadales</taxon>
        <taxon>Shewanellaceae</taxon>
        <taxon>Shewanella</taxon>
    </lineage>
</organism>